<dbReference type="InterPro" id="IPR036388">
    <property type="entry name" value="WH-like_DNA-bd_sf"/>
</dbReference>
<dbReference type="PANTHER" id="PTHR30537:SF3">
    <property type="entry name" value="TRANSCRIPTIONAL REGULATORY PROTEIN"/>
    <property type="match status" value="1"/>
</dbReference>
<evidence type="ECO:0000259" key="5">
    <source>
        <dbReference type="PROSITE" id="PS50931"/>
    </source>
</evidence>
<keyword evidence="2" id="KW-0805">Transcription regulation</keyword>
<comment type="similarity">
    <text evidence="1">Belongs to the LysR transcriptional regulatory family.</text>
</comment>
<evidence type="ECO:0000313" key="6">
    <source>
        <dbReference type="EMBL" id="OUR97478.1"/>
    </source>
</evidence>
<evidence type="ECO:0000256" key="4">
    <source>
        <dbReference type="ARBA" id="ARBA00023163"/>
    </source>
</evidence>
<dbReference type="SUPFAM" id="SSF46785">
    <property type="entry name" value="Winged helix' DNA-binding domain"/>
    <property type="match status" value="1"/>
</dbReference>
<accession>A0A1Y5F9B3</accession>
<dbReference type="Proteomes" id="UP000196531">
    <property type="component" value="Unassembled WGS sequence"/>
</dbReference>
<evidence type="ECO:0000256" key="3">
    <source>
        <dbReference type="ARBA" id="ARBA00023125"/>
    </source>
</evidence>
<dbReference type="GO" id="GO:0006351">
    <property type="term" value="P:DNA-templated transcription"/>
    <property type="evidence" value="ECO:0007669"/>
    <property type="project" value="TreeGrafter"/>
</dbReference>
<dbReference type="PANTHER" id="PTHR30537">
    <property type="entry name" value="HTH-TYPE TRANSCRIPTIONAL REGULATOR"/>
    <property type="match status" value="1"/>
</dbReference>
<dbReference type="InterPro" id="IPR000847">
    <property type="entry name" value="LysR_HTH_N"/>
</dbReference>
<reference evidence="7" key="1">
    <citation type="journal article" date="2017" name="Proc. Natl. Acad. Sci. U.S.A.">
        <title>Simulation of Deepwater Horizon oil plume reveals substrate specialization within a complex community of hydrocarbon-degraders.</title>
        <authorList>
            <person name="Hu P."/>
            <person name="Dubinsky E.A."/>
            <person name="Probst A.J."/>
            <person name="Wang J."/>
            <person name="Sieber C.M.K."/>
            <person name="Tom L.M."/>
            <person name="Gardinali P."/>
            <person name="Banfield J.F."/>
            <person name="Atlas R.M."/>
            <person name="Andersen G.L."/>
        </authorList>
    </citation>
    <scope>NUCLEOTIDE SEQUENCE [LARGE SCALE GENOMIC DNA]</scope>
</reference>
<feature type="domain" description="HTH lysR-type" evidence="5">
    <location>
        <begin position="5"/>
        <end position="62"/>
    </location>
</feature>
<evidence type="ECO:0000256" key="2">
    <source>
        <dbReference type="ARBA" id="ARBA00023015"/>
    </source>
</evidence>
<dbReference type="PRINTS" id="PR00039">
    <property type="entry name" value="HTHLYSR"/>
</dbReference>
<dbReference type="EMBL" id="MAAO01000006">
    <property type="protein sequence ID" value="OUR97478.1"/>
    <property type="molecule type" value="Genomic_DNA"/>
</dbReference>
<dbReference type="SUPFAM" id="SSF53850">
    <property type="entry name" value="Periplasmic binding protein-like II"/>
    <property type="match status" value="1"/>
</dbReference>
<keyword evidence="3" id="KW-0238">DNA-binding</keyword>
<protein>
    <recommendedName>
        <fullName evidence="5">HTH lysR-type domain-containing protein</fullName>
    </recommendedName>
</protein>
<dbReference type="GO" id="GO:0043565">
    <property type="term" value="F:sequence-specific DNA binding"/>
    <property type="evidence" value="ECO:0007669"/>
    <property type="project" value="TreeGrafter"/>
</dbReference>
<comment type="caution">
    <text evidence="6">The sequence shown here is derived from an EMBL/GenBank/DDBJ whole genome shotgun (WGS) entry which is preliminary data.</text>
</comment>
<sequence>MMNNTDWNLLKSFLKVVETGSLSKAAVSLKSSQPTIGRHIDQLEMDLGVLLFDRTARGYNITELGMDLVNEVKKMQENAFNISKIIDDKSNILTGTVRISASDTVAFKVLPPIIFKLREKYPQMHFEISSTDEVENLLERKADIALRMVRPNQKDLTTKKVCSLEIGMFVSKKYPRFKEVKKMINGDLKQVLEFDIVGQDNVGEIIDGLSKKGLYCTRENFPIRTDKHLINYSLIEEGLGLGFCLNILAKDNKNLVRLLPHEEIMSIPIWLTAHRELKTNKRMRLIYNELAQILSEQYA</sequence>
<dbReference type="AlphaFoldDB" id="A0A1Y5F9B3"/>
<gene>
    <name evidence="6" type="ORF">A9Q84_11260</name>
</gene>
<dbReference type="InterPro" id="IPR058163">
    <property type="entry name" value="LysR-type_TF_proteobact-type"/>
</dbReference>
<keyword evidence="4" id="KW-0804">Transcription</keyword>
<dbReference type="GO" id="GO:0003700">
    <property type="term" value="F:DNA-binding transcription factor activity"/>
    <property type="evidence" value="ECO:0007669"/>
    <property type="project" value="InterPro"/>
</dbReference>
<organism evidence="6 7">
    <name type="scientific">Halobacteriovorax marinus</name>
    <dbReference type="NCBI Taxonomy" id="97084"/>
    <lineage>
        <taxon>Bacteria</taxon>
        <taxon>Pseudomonadati</taxon>
        <taxon>Bdellovibrionota</taxon>
        <taxon>Bacteriovoracia</taxon>
        <taxon>Bacteriovoracales</taxon>
        <taxon>Halobacteriovoraceae</taxon>
        <taxon>Halobacteriovorax</taxon>
    </lineage>
</organism>
<dbReference type="Pfam" id="PF03466">
    <property type="entry name" value="LysR_substrate"/>
    <property type="match status" value="1"/>
</dbReference>
<dbReference type="Gene3D" id="1.10.10.10">
    <property type="entry name" value="Winged helix-like DNA-binding domain superfamily/Winged helix DNA-binding domain"/>
    <property type="match status" value="1"/>
</dbReference>
<dbReference type="CDD" id="cd05466">
    <property type="entry name" value="PBP2_LTTR_substrate"/>
    <property type="match status" value="1"/>
</dbReference>
<dbReference type="InterPro" id="IPR005119">
    <property type="entry name" value="LysR_subst-bd"/>
</dbReference>
<evidence type="ECO:0000256" key="1">
    <source>
        <dbReference type="ARBA" id="ARBA00009437"/>
    </source>
</evidence>
<dbReference type="PROSITE" id="PS50931">
    <property type="entry name" value="HTH_LYSR"/>
    <property type="match status" value="1"/>
</dbReference>
<dbReference type="Pfam" id="PF00126">
    <property type="entry name" value="HTH_1"/>
    <property type="match status" value="1"/>
</dbReference>
<dbReference type="Gene3D" id="3.40.190.290">
    <property type="match status" value="1"/>
</dbReference>
<dbReference type="InterPro" id="IPR036390">
    <property type="entry name" value="WH_DNA-bd_sf"/>
</dbReference>
<name>A0A1Y5F9B3_9BACT</name>
<evidence type="ECO:0000313" key="7">
    <source>
        <dbReference type="Proteomes" id="UP000196531"/>
    </source>
</evidence>
<proteinExistence type="inferred from homology"/>